<dbReference type="PROSITE" id="PS51421">
    <property type="entry name" value="RAS"/>
    <property type="match status" value="1"/>
</dbReference>
<evidence type="ECO:0008006" key="5">
    <source>
        <dbReference type="Google" id="ProtNLM"/>
    </source>
</evidence>
<dbReference type="GO" id="GO:0003924">
    <property type="term" value="F:GTPase activity"/>
    <property type="evidence" value="ECO:0007669"/>
    <property type="project" value="InterPro"/>
</dbReference>
<dbReference type="GO" id="GO:0030234">
    <property type="term" value="F:enzyme regulator activity"/>
    <property type="evidence" value="ECO:0007669"/>
    <property type="project" value="EnsemblFungi"/>
</dbReference>
<keyword evidence="4" id="KW-1185">Reference proteome</keyword>
<dbReference type="InterPro" id="IPR027417">
    <property type="entry name" value="P-loop_NTPase"/>
</dbReference>
<dbReference type="InterPro" id="IPR001806">
    <property type="entry name" value="Small_GTPase"/>
</dbReference>
<dbReference type="EMBL" id="KV454014">
    <property type="protein sequence ID" value="ODV95373.1"/>
    <property type="molecule type" value="Genomic_DNA"/>
</dbReference>
<protein>
    <recommendedName>
        <fullName evidence="5">GTP-binding protein YPT52</fullName>
    </recommendedName>
</protein>
<evidence type="ECO:0000256" key="2">
    <source>
        <dbReference type="ARBA" id="ARBA00023134"/>
    </source>
</evidence>
<dbReference type="Proteomes" id="UP000094236">
    <property type="component" value="Unassembled WGS sequence"/>
</dbReference>
<keyword evidence="2" id="KW-0342">GTP-binding</keyword>
<dbReference type="PANTHER" id="PTHR24073">
    <property type="entry name" value="DRAB5-RELATED"/>
    <property type="match status" value="1"/>
</dbReference>
<dbReference type="PROSITE" id="PS51417">
    <property type="entry name" value="ARF"/>
    <property type="match status" value="1"/>
</dbReference>
<dbReference type="SMART" id="SM00175">
    <property type="entry name" value="RAB"/>
    <property type="match status" value="1"/>
</dbReference>
<sequence length="245" mass="27316">MGYDNHPTKVADLKVVLLGESAVGKSSLVQRFATNSFDNNRESTIGAAFITKKIYLSDENLNNNSNELKLINFQIWDTAGQERYKSLTPMYYRNANVAIVVYDLTDYQSLKKAENWVNELKLYIRDNQFENSSVSAKNSLTIYLVGNKLDLLSIKENEGPEFPLSLNNIQTYKTSALTGEGIDTLFNSIINDVTDDQFVDVDDLDFDKNSKNHKNSRNGLLVDLTAGRGGTNSSDGFTEFGGCSC</sequence>
<gene>
    <name evidence="3" type="ORF">PACTADRAFT_43121</name>
</gene>
<dbReference type="NCBIfam" id="TIGR00231">
    <property type="entry name" value="small_GTP"/>
    <property type="match status" value="1"/>
</dbReference>
<dbReference type="SUPFAM" id="SSF52540">
    <property type="entry name" value="P-loop containing nucleoside triphosphate hydrolases"/>
    <property type="match status" value="1"/>
</dbReference>
<dbReference type="OrthoDB" id="63533at2759"/>
<dbReference type="SMART" id="SM00173">
    <property type="entry name" value="RAS"/>
    <property type="match status" value="1"/>
</dbReference>
<proteinExistence type="predicted"/>
<name>A0A1E4TUB6_PACTA</name>
<dbReference type="PROSITE" id="PS51419">
    <property type="entry name" value="RAB"/>
    <property type="match status" value="1"/>
</dbReference>
<dbReference type="GO" id="GO:0005525">
    <property type="term" value="F:GTP binding"/>
    <property type="evidence" value="ECO:0007669"/>
    <property type="project" value="UniProtKB-KW"/>
</dbReference>
<dbReference type="STRING" id="669874.A0A1E4TUB6"/>
<dbReference type="PRINTS" id="PR00449">
    <property type="entry name" value="RASTRNSFRMNG"/>
</dbReference>
<dbReference type="PROSITE" id="PS51420">
    <property type="entry name" value="RHO"/>
    <property type="match status" value="1"/>
</dbReference>
<reference evidence="4" key="1">
    <citation type="submission" date="2016-05" db="EMBL/GenBank/DDBJ databases">
        <title>Comparative genomics of biotechnologically important yeasts.</title>
        <authorList>
            <consortium name="DOE Joint Genome Institute"/>
            <person name="Riley R."/>
            <person name="Haridas S."/>
            <person name="Wolfe K.H."/>
            <person name="Lopes M.R."/>
            <person name="Hittinger C.T."/>
            <person name="Goker M."/>
            <person name="Salamov A."/>
            <person name="Wisecaver J."/>
            <person name="Long T.M."/>
            <person name="Aerts A.L."/>
            <person name="Barry K."/>
            <person name="Choi C."/>
            <person name="Clum A."/>
            <person name="Coughlan A.Y."/>
            <person name="Deshpande S."/>
            <person name="Douglass A.P."/>
            <person name="Hanson S.J."/>
            <person name="Klenk H.-P."/>
            <person name="Labutti K."/>
            <person name="Lapidus A."/>
            <person name="Lindquist E."/>
            <person name="Lipzen A."/>
            <person name="Meier-Kolthoff J.P."/>
            <person name="Ohm R.A."/>
            <person name="Otillar R.P."/>
            <person name="Pangilinan J."/>
            <person name="Peng Y."/>
            <person name="Rokas A."/>
            <person name="Rosa C.A."/>
            <person name="Scheuner C."/>
            <person name="Sibirny A.A."/>
            <person name="Slot J.C."/>
            <person name="Stielow J.B."/>
            <person name="Sun H."/>
            <person name="Kurtzman C.P."/>
            <person name="Blackwell M."/>
            <person name="Grigoriev I.V."/>
            <person name="Jeffries T.W."/>
        </authorList>
    </citation>
    <scope>NUCLEOTIDE SEQUENCE [LARGE SCALE GENOMIC DNA]</scope>
    <source>
        <strain evidence="4">NRRL Y-2460</strain>
    </source>
</reference>
<dbReference type="GO" id="GO:0007030">
    <property type="term" value="P:Golgi organization"/>
    <property type="evidence" value="ECO:0007669"/>
    <property type="project" value="EnsemblFungi"/>
</dbReference>
<dbReference type="Gene3D" id="3.40.50.300">
    <property type="entry name" value="P-loop containing nucleotide triphosphate hydrolases"/>
    <property type="match status" value="1"/>
</dbReference>
<dbReference type="AlphaFoldDB" id="A0A1E4TUB6"/>
<accession>A0A1E4TUB6</accession>
<dbReference type="FunFam" id="3.40.50.300:FF:000808">
    <property type="entry name" value="Small GTP-binding protein, putative"/>
    <property type="match status" value="1"/>
</dbReference>
<evidence type="ECO:0000313" key="3">
    <source>
        <dbReference type="EMBL" id="ODV95373.1"/>
    </source>
</evidence>
<evidence type="ECO:0000313" key="4">
    <source>
        <dbReference type="Proteomes" id="UP000094236"/>
    </source>
</evidence>
<evidence type="ECO:0000256" key="1">
    <source>
        <dbReference type="ARBA" id="ARBA00022741"/>
    </source>
</evidence>
<dbReference type="SMART" id="SM00174">
    <property type="entry name" value="RHO"/>
    <property type="match status" value="1"/>
</dbReference>
<organism evidence="3 4">
    <name type="scientific">Pachysolen tannophilus NRRL Y-2460</name>
    <dbReference type="NCBI Taxonomy" id="669874"/>
    <lineage>
        <taxon>Eukaryota</taxon>
        <taxon>Fungi</taxon>
        <taxon>Dikarya</taxon>
        <taxon>Ascomycota</taxon>
        <taxon>Saccharomycotina</taxon>
        <taxon>Pichiomycetes</taxon>
        <taxon>Pachysolenaceae</taxon>
        <taxon>Pachysolen</taxon>
    </lineage>
</organism>
<dbReference type="Pfam" id="PF00071">
    <property type="entry name" value="Ras"/>
    <property type="match status" value="1"/>
</dbReference>
<dbReference type="InterPro" id="IPR005225">
    <property type="entry name" value="Small_GTP-bd"/>
</dbReference>
<keyword evidence="1" id="KW-0547">Nucleotide-binding</keyword>